<keyword evidence="1" id="KW-0862">Zinc</keyword>
<dbReference type="Pfam" id="PF04082">
    <property type="entry name" value="Fungal_trans"/>
    <property type="match status" value="1"/>
</dbReference>
<feature type="compositionally biased region" description="Polar residues" evidence="6">
    <location>
        <begin position="74"/>
        <end position="85"/>
    </location>
</feature>
<comment type="caution">
    <text evidence="8">The sequence shown here is derived from an EMBL/GenBank/DDBJ whole genome shotgun (WGS) entry which is preliminary data.</text>
</comment>
<dbReference type="InterPro" id="IPR007219">
    <property type="entry name" value="XnlR_reg_dom"/>
</dbReference>
<feature type="region of interest" description="Disordered" evidence="6">
    <location>
        <begin position="48"/>
        <end position="94"/>
    </location>
</feature>
<dbReference type="SMART" id="SM00906">
    <property type="entry name" value="Fungal_trans"/>
    <property type="match status" value="1"/>
</dbReference>
<evidence type="ECO:0000256" key="1">
    <source>
        <dbReference type="ARBA" id="ARBA00022833"/>
    </source>
</evidence>
<keyword evidence="4" id="KW-0804">Transcription</keyword>
<name>A0ABQ1BEX0_9EURO</name>
<protein>
    <submittedName>
        <fullName evidence="8">C6 transcription factor</fullName>
    </submittedName>
</protein>
<evidence type="ECO:0000256" key="3">
    <source>
        <dbReference type="ARBA" id="ARBA00023125"/>
    </source>
</evidence>
<dbReference type="EMBL" id="BLKG01000263">
    <property type="protein sequence ID" value="GFG00329.1"/>
    <property type="molecule type" value="Genomic_DNA"/>
</dbReference>
<reference evidence="8 9" key="1">
    <citation type="submission" date="2020-01" db="EMBL/GenBank/DDBJ databases">
        <title>Draft genome sequence of Aspergillus udagawae IFM 53868.</title>
        <authorList>
            <person name="Takahashi H."/>
            <person name="Yaguchi T."/>
        </authorList>
    </citation>
    <scope>NUCLEOTIDE SEQUENCE [LARGE SCALE GENOMIC DNA]</scope>
    <source>
        <strain evidence="8 9">IFM 53868</strain>
    </source>
</reference>
<evidence type="ECO:0000313" key="9">
    <source>
        <dbReference type="Proteomes" id="UP000465266"/>
    </source>
</evidence>
<dbReference type="InterPro" id="IPR051439">
    <property type="entry name" value="XlnR/Xlr1"/>
</dbReference>
<evidence type="ECO:0000256" key="2">
    <source>
        <dbReference type="ARBA" id="ARBA00023015"/>
    </source>
</evidence>
<dbReference type="PANTHER" id="PTHR47663:SF1">
    <property type="entry name" value="XYLANOLYTIC TRANSCRIPTIONAL ACTIVATOR XLNR-RELATED"/>
    <property type="match status" value="1"/>
</dbReference>
<evidence type="ECO:0000259" key="7">
    <source>
        <dbReference type="SMART" id="SM00906"/>
    </source>
</evidence>
<sequence length="722" mass="79868">MDTIRALGVKVRWMDQNEAMSELEEAAAKLAMFTHRYNLEYGRNCAYERQPKSRGRPPVKSTNKNVRESPPSQPSNSVRTATSPRLVSPQRDSHWDTLETFPIAADNLGTMTFEPAGITVSLAGSSLPSGASMGPVSQSDIAFGVEMGNAMGIRSYGDAAALSQSFHNTLGLLEFHSARPTASRTEAGGGDAGLSPGLARADSVSKSWDSTASTKESFIGCPYTVLQPILPYICNMIPPDVACEMLDYFFNDPGAAVFQTRSPYNLATIFRRSSVLRMKEPRSTSSALLAAIFFVCAQTYDEKTFQNRSHVRARVFDELLAITVNLLGDAAPTTHSGTPACPSLSQARLTEDCEEIESWLTLDNVIACILCGIALSGSDNKFNCLTWFDRARTMALKLELNREQTQPSAQQEAFTYSELVAQEERKEERRRTWWLLYAMDRHLALCYNAPLHLLDSKCQVFQPLGDEEWQHLDVHLAAAQSPQRPFGPPSRVSGLGFFQFFLPYMVILGDVVSLHHFRLNSRDSVACLSGNTDISHGRSHPPKLFEGDGSINTTQIVATYGAFLVHTLAILTFGDWDIITMLQNGSPTLHGDNVTKFSHHTILASQAMESILDCDPELTYMPYLLGIYILQVGFAVLAVAENIGSQASSELREAIETFIRAHESCIATLDTKYQRNFRKVLIGTLSIMKGMTGCRLAEHQARRHEILSMYRWDDDGNGLLLT</sequence>
<keyword evidence="2" id="KW-0805">Transcription regulation</keyword>
<evidence type="ECO:0000256" key="6">
    <source>
        <dbReference type="SAM" id="MobiDB-lite"/>
    </source>
</evidence>
<gene>
    <name evidence="8" type="ORF">IFM53868_10717</name>
</gene>
<feature type="domain" description="Xylanolytic transcriptional activator regulatory" evidence="7">
    <location>
        <begin position="384"/>
        <end position="469"/>
    </location>
</feature>
<evidence type="ECO:0000256" key="5">
    <source>
        <dbReference type="ARBA" id="ARBA00023242"/>
    </source>
</evidence>
<dbReference type="Proteomes" id="UP000465266">
    <property type="component" value="Unassembled WGS sequence"/>
</dbReference>
<dbReference type="PANTHER" id="PTHR47663">
    <property type="entry name" value="XYLANOLYTIC TRANSCRIPTIONAL ACTIVATOR XLNR-RELATED"/>
    <property type="match status" value="1"/>
</dbReference>
<dbReference type="CDD" id="cd12148">
    <property type="entry name" value="fungal_TF_MHR"/>
    <property type="match status" value="1"/>
</dbReference>
<evidence type="ECO:0000313" key="8">
    <source>
        <dbReference type="EMBL" id="GFG00329.1"/>
    </source>
</evidence>
<accession>A0ABQ1BEX0</accession>
<organism evidence="8 9">
    <name type="scientific">Aspergillus udagawae</name>
    <dbReference type="NCBI Taxonomy" id="91492"/>
    <lineage>
        <taxon>Eukaryota</taxon>
        <taxon>Fungi</taxon>
        <taxon>Dikarya</taxon>
        <taxon>Ascomycota</taxon>
        <taxon>Pezizomycotina</taxon>
        <taxon>Eurotiomycetes</taxon>
        <taxon>Eurotiomycetidae</taxon>
        <taxon>Eurotiales</taxon>
        <taxon>Aspergillaceae</taxon>
        <taxon>Aspergillus</taxon>
        <taxon>Aspergillus subgen. Fumigati</taxon>
    </lineage>
</organism>
<proteinExistence type="predicted"/>
<keyword evidence="3" id="KW-0238">DNA-binding</keyword>
<keyword evidence="5" id="KW-0539">Nucleus</keyword>
<keyword evidence="9" id="KW-1185">Reference proteome</keyword>
<evidence type="ECO:0000256" key="4">
    <source>
        <dbReference type="ARBA" id="ARBA00023163"/>
    </source>
</evidence>